<dbReference type="AlphaFoldDB" id="A0A9X3EIT1"/>
<gene>
    <name evidence="2" type="ORF">OV079_02670</name>
</gene>
<comment type="caution">
    <text evidence="2">The sequence shown here is derived from an EMBL/GenBank/DDBJ whole genome shotgun (WGS) entry which is preliminary data.</text>
</comment>
<proteinExistence type="predicted"/>
<dbReference type="Proteomes" id="UP001150924">
    <property type="component" value="Unassembled WGS sequence"/>
</dbReference>
<name>A0A9X3EIT1_9BACT</name>
<evidence type="ECO:0000313" key="3">
    <source>
        <dbReference type="Proteomes" id="UP001150924"/>
    </source>
</evidence>
<keyword evidence="3" id="KW-1185">Reference proteome</keyword>
<feature type="compositionally biased region" description="Polar residues" evidence="1">
    <location>
        <begin position="237"/>
        <end position="251"/>
    </location>
</feature>
<accession>A0A9X3EIT1</accession>
<evidence type="ECO:0000256" key="1">
    <source>
        <dbReference type="SAM" id="MobiDB-lite"/>
    </source>
</evidence>
<feature type="region of interest" description="Disordered" evidence="1">
    <location>
        <begin position="229"/>
        <end position="251"/>
    </location>
</feature>
<organism evidence="2 3">
    <name type="scientific">Nannocystis pusilla</name>
    <dbReference type="NCBI Taxonomy" id="889268"/>
    <lineage>
        <taxon>Bacteria</taxon>
        <taxon>Pseudomonadati</taxon>
        <taxon>Myxococcota</taxon>
        <taxon>Polyangia</taxon>
        <taxon>Nannocystales</taxon>
        <taxon>Nannocystaceae</taxon>
        <taxon>Nannocystis</taxon>
    </lineage>
</organism>
<sequence>MLRVEDRDTSGLVGGEDESESNFCALCRDSLFSHKQSEAAGGSYGLGKSVYWRFSAFSTVVFHSCLASGEHAGRHRLIGRVELPSHAVDERRFSGPGWFGRCVRVENGVRAESLWDQQALGLAKRLRLARPSEVTGTTILVVGFRDPTQEAVEDAAQLLQRIRESAARFFWPAMHFPRPLRIVVGGEPVVPTDEVRPFVIAWQGRDQAKGRLEKPGDVARRSISLHLPRRREEKKSVQSTGGSASSWFGSQSPRDLVSWITRLPSSGAPE</sequence>
<protein>
    <submittedName>
        <fullName evidence="2">Uncharacterized protein</fullName>
    </submittedName>
</protein>
<reference evidence="2" key="1">
    <citation type="submission" date="2022-11" db="EMBL/GenBank/DDBJ databases">
        <title>Minimal conservation of predation-associated metabolite biosynthetic gene clusters underscores biosynthetic potential of Myxococcota including descriptions for ten novel species: Archangium lansinium sp. nov., Myxococcus landrumus sp. nov., Nannocystis bai.</title>
        <authorList>
            <person name="Ahearne A."/>
            <person name="Stevens C."/>
            <person name="Phillips K."/>
        </authorList>
    </citation>
    <scope>NUCLEOTIDE SEQUENCE</scope>
    <source>
        <strain evidence="2">Na p29</strain>
    </source>
</reference>
<dbReference type="EMBL" id="JAPNKE010000002">
    <property type="protein sequence ID" value="MCY1004490.1"/>
    <property type="molecule type" value="Genomic_DNA"/>
</dbReference>
<dbReference type="RefSeq" id="WP_267766042.1">
    <property type="nucleotide sequence ID" value="NZ_JAPNKE010000002.1"/>
</dbReference>
<evidence type="ECO:0000313" key="2">
    <source>
        <dbReference type="EMBL" id="MCY1004490.1"/>
    </source>
</evidence>